<dbReference type="EMBL" id="NJHN03000056">
    <property type="protein sequence ID" value="KAH9419673.1"/>
    <property type="molecule type" value="Genomic_DNA"/>
</dbReference>
<dbReference type="InterPro" id="IPR019734">
    <property type="entry name" value="TPR_rpt"/>
</dbReference>
<keyword evidence="3" id="KW-0677">Repeat</keyword>
<feature type="domain" description="AIP/AIPL N-terminal FKBP-type PPIase" evidence="5">
    <location>
        <begin position="32"/>
        <end position="171"/>
    </location>
</feature>
<dbReference type="InterPro" id="IPR056277">
    <property type="entry name" value="PPIase_AIP"/>
</dbReference>
<gene>
    <name evidence="6" type="primary">AIPL1_2</name>
    <name evidence="6" type="ORF">DERP_015394</name>
</gene>
<keyword evidence="7" id="KW-1185">Reference proteome</keyword>
<proteinExistence type="predicted"/>
<keyword evidence="4" id="KW-0802">TPR repeat</keyword>
<comment type="subcellular location">
    <subcellularLocation>
        <location evidence="1">Cytoplasm</location>
    </subcellularLocation>
</comment>
<protein>
    <submittedName>
        <fullName evidence="6">Aryl-hydrocarbon-interacting protein-like 1</fullName>
    </submittedName>
</protein>
<dbReference type="SUPFAM" id="SSF48452">
    <property type="entry name" value="TPR-like"/>
    <property type="match status" value="1"/>
</dbReference>
<dbReference type="Pfam" id="PF23322">
    <property type="entry name" value="PPIase_AIP"/>
    <property type="match status" value="1"/>
</dbReference>
<evidence type="ECO:0000256" key="1">
    <source>
        <dbReference type="ARBA" id="ARBA00004496"/>
    </source>
</evidence>
<comment type="caution">
    <text evidence="6">The sequence shown here is derived from an EMBL/GenBank/DDBJ whole genome shotgun (WGS) entry which is preliminary data.</text>
</comment>
<accession>A0ABQ8JBA9</accession>
<organism evidence="6 7">
    <name type="scientific">Dermatophagoides pteronyssinus</name>
    <name type="common">European house dust mite</name>
    <dbReference type="NCBI Taxonomy" id="6956"/>
    <lineage>
        <taxon>Eukaryota</taxon>
        <taxon>Metazoa</taxon>
        <taxon>Ecdysozoa</taxon>
        <taxon>Arthropoda</taxon>
        <taxon>Chelicerata</taxon>
        <taxon>Arachnida</taxon>
        <taxon>Acari</taxon>
        <taxon>Acariformes</taxon>
        <taxon>Sarcoptiformes</taxon>
        <taxon>Astigmata</taxon>
        <taxon>Psoroptidia</taxon>
        <taxon>Analgoidea</taxon>
        <taxon>Pyroglyphidae</taxon>
        <taxon>Dermatophagoidinae</taxon>
        <taxon>Dermatophagoides</taxon>
    </lineage>
</organism>
<dbReference type="SUPFAM" id="SSF54534">
    <property type="entry name" value="FKBP-like"/>
    <property type="match status" value="1"/>
</dbReference>
<dbReference type="PANTHER" id="PTHR11242:SF0">
    <property type="entry name" value="TPR_REGION DOMAIN-CONTAINING PROTEIN"/>
    <property type="match status" value="1"/>
</dbReference>
<dbReference type="InterPro" id="IPR046357">
    <property type="entry name" value="PPIase_dom_sf"/>
</dbReference>
<dbReference type="SMART" id="SM00028">
    <property type="entry name" value="TPR"/>
    <property type="match status" value="3"/>
</dbReference>
<dbReference type="InterPro" id="IPR011990">
    <property type="entry name" value="TPR-like_helical_dom_sf"/>
</dbReference>
<evidence type="ECO:0000256" key="4">
    <source>
        <dbReference type="ARBA" id="ARBA00022803"/>
    </source>
</evidence>
<dbReference type="InterPro" id="IPR039663">
    <property type="entry name" value="AIP/AIPL1/TTC9"/>
</dbReference>
<reference evidence="6 7" key="2">
    <citation type="journal article" date="2022" name="Mol. Biol. Evol.">
        <title>Comparative Genomics Reveals Insights into the Divergent Evolution of Astigmatic Mites and Household Pest Adaptations.</title>
        <authorList>
            <person name="Xiong Q."/>
            <person name="Wan A.T."/>
            <person name="Liu X."/>
            <person name="Fung C.S."/>
            <person name="Xiao X."/>
            <person name="Malainual N."/>
            <person name="Hou J."/>
            <person name="Wang L."/>
            <person name="Wang M."/>
            <person name="Yang K.Y."/>
            <person name="Cui Y."/>
            <person name="Leung E.L."/>
            <person name="Nong W."/>
            <person name="Shin S.K."/>
            <person name="Au S.W."/>
            <person name="Jeong K.Y."/>
            <person name="Chew F.T."/>
            <person name="Hui J.H."/>
            <person name="Leung T.F."/>
            <person name="Tungtrongchitr A."/>
            <person name="Zhong N."/>
            <person name="Liu Z."/>
            <person name="Tsui S.K."/>
        </authorList>
    </citation>
    <scope>NUCLEOTIDE SEQUENCE [LARGE SCALE GENOMIC DNA]</scope>
    <source>
        <strain evidence="6">Derp</strain>
    </source>
</reference>
<dbReference type="PANTHER" id="PTHR11242">
    <property type="entry name" value="ARYL HYDROCARBON RECEPTOR INTERACTING PROTEIN RELATED"/>
    <property type="match status" value="1"/>
</dbReference>
<dbReference type="Proteomes" id="UP000887458">
    <property type="component" value="Unassembled WGS sequence"/>
</dbReference>
<evidence type="ECO:0000313" key="6">
    <source>
        <dbReference type="EMBL" id="KAH9419673.1"/>
    </source>
</evidence>
<dbReference type="Gene3D" id="1.25.40.10">
    <property type="entry name" value="Tetratricopeptide repeat domain"/>
    <property type="match status" value="1"/>
</dbReference>
<sequence>MDDPMNSNIEDLFNPLIRRRKVLIPGKGDVPDYSNGTKVTFHFKTEASYSDDDNELDMIVIDDSKSSNKPMELFIGKQFKFPLWEEWIKHMRLGELSQLSLDWLLCQDVYPLLSKSYRNFATPHDHNHDHDDPARRSHCCGMAKQTGTGHKDLDELINKPPKRLRFTIEIIRVENPNDVDKEIWLMNEKEMQENIPILQCEGNELFAAKKFEDASYKYRKALAILEQLMTREKPGDQDWLNYDLAKIPLLSNLSQCELYLQQYYNAIRHTDEVLEKDSKNIKALYRRAKAHSAVWNVEQARKDFQRVSELDQTLQPMIKQHLIELDHQVKRKTQEDMQLLKGKLF</sequence>
<evidence type="ECO:0000256" key="3">
    <source>
        <dbReference type="ARBA" id="ARBA00022737"/>
    </source>
</evidence>
<evidence type="ECO:0000259" key="5">
    <source>
        <dbReference type="Pfam" id="PF23322"/>
    </source>
</evidence>
<dbReference type="Gene3D" id="3.10.50.40">
    <property type="match status" value="1"/>
</dbReference>
<reference evidence="6 7" key="1">
    <citation type="journal article" date="2018" name="J. Allergy Clin. Immunol.">
        <title>High-quality assembly of Dermatophagoides pteronyssinus genome and transcriptome reveals a wide range of novel allergens.</title>
        <authorList>
            <person name="Liu X.Y."/>
            <person name="Yang K.Y."/>
            <person name="Wang M.Q."/>
            <person name="Kwok J.S."/>
            <person name="Zeng X."/>
            <person name="Yang Z."/>
            <person name="Xiao X.J."/>
            <person name="Lau C.P."/>
            <person name="Li Y."/>
            <person name="Huang Z.M."/>
            <person name="Ba J.G."/>
            <person name="Yim A.K."/>
            <person name="Ouyang C.Y."/>
            <person name="Ngai S.M."/>
            <person name="Chan T.F."/>
            <person name="Leung E.L."/>
            <person name="Liu L."/>
            <person name="Liu Z.G."/>
            <person name="Tsui S.K."/>
        </authorList>
    </citation>
    <scope>NUCLEOTIDE SEQUENCE [LARGE SCALE GENOMIC DNA]</scope>
    <source>
        <strain evidence="6">Derp</strain>
    </source>
</reference>
<name>A0ABQ8JBA9_DERPT</name>
<evidence type="ECO:0000256" key="2">
    <source>
        <dbReference type="ARBA" id="ARBA00022490"/>
    </source>
</evidence>
<keyword evidence="2" id="KW-0963">Cytoplasm</keyword>
<evidence type="ECO:0000313" key="7">
    <source>
        <dbReference type="Proteomes" id="UP000887458"/>
    </source>
</evidence>